<accession>A0AAD6SK62</accession>
<evidence type="ECO:0000313" key="5">
    <source>
        <dbReference type="EMBL" id="KAJ7028950.1"/>
    </source>
</evidence>
<dbReference type="PROSITE" id="PS51683">
    <property type="entry name" value="SAM_OMT_II"/>
    <property type="match status" value="1"/>
</dbReference>
<dbReference type="Pfam" id="PF00891">
    <property type="entry name" value="Methyltransf_2"/>
    <property type="match status" value="1"/>
</dbReference>
<name>A0AAD6SK62_9AGAR</name>
<proteinExistence type="predicted"/>
<dbReference type="SUPFAM" id="SSF46785">
    <property type="entry name" value="Winged helix' DNA-binding domain"/>
    <property type="match status" value="1"/>
</dbReference>
<dbReference type="Proteomes" id="UP001218188">
    <property type="component" value="Unassembled WGS sequence"/>
</dbReference>
<protein>
    <submittedName>
        <fullName evidence="5">S-adenosyl-L-methionine-dependent methyltransferase</fullName>
    </submittedName>
</protein>
<dbReference type="Gene3D" id="1.10.10.10">
    <property type="entry name" value="Winged helix-like DNA-binding domain superfamily/Winged helix DNA-binding domain"/>
    <property type="match status" value="1"/>
</dbReference>
<dbReference type="SUPFAM" id="SSF53335">
    <property type="entry name" value="S-adenosyl-L-methionine-dependent methyltransferases"/>
    <property type="match status" value="1"/>
</dbReference>
<dbReference type="InterPro" id="IPR001077">
    <property type="entry name" value="COMT_C"/>
</dbReference>
<feature type="domain" description="O-methyltransferase C-terminal" evidence="4">
    <location>
        <begin position="269"/>
        <end position="423"/>
    </location>
</feature>
<keyword evidence="3" id="KW-0949">S-adenosyl-L-methionine</keyword>
<dbReference type="InterPro" id="IPR036388">
    <property type="entry name" value="WH-like_DNA-bd_sf"/>
</dbReference>
<dbReference type="PANTHER" id="PTHR43712:SF2">
    <property type="entry name" value="O-METHYLTRANSFERASE CICE"/>
    <property type="match status" value="1"/>
</dbReference>
<dbReference type="GO" id="GO:0032259">
    <property type="term" value="P:methylation"/>
    <property type="evidence" value="ECO:0007669"/>
    <property type="project" value="UniProtKB-KW"/>
</dbReference>
<dbReference type="GO" id="GO:0008171">
    <property type="term" value="F:O-methyltransferase activity"/>
    <property type="evidence" value="ECO:0007669"/>
    <property type="project" value="InterPro"/>
</dbReference>
<dbReference type="PANTHER" id="PTHR43712">
    <property type="entry name" value="PUTATIVE (AFU_ORTHOLOGUE AFUA_4G14580)-RELATED"/>
    <property type="match status" value="1"/>
</dbReference>
<keyword evidence="1 5" id="KW-0489">Methyltransferase</keyword>
<keyword evidence="6" id="KW-1185">Reference proteome</keyword>
<dbReference type="Gene3D" id="3.40.50.150">
    <property type="entry name" value="Vaccinia Virus protein VP39"/>
    <property type="match status" value="1"/>
</dbReference>
<dbReference type="InterPro" id="IPR029063">
    <property type="entry name" value="SAM-dependent_MTases_sf"/>
</dbReference>
<organism evidence="5 6">
    <name type="scientific">Mycena alexandri</name>
    <dbReference type="NCBI Taxonomy" id="1745969"/>
    <lineage>
        <taxon>Eukaryota</taxon>
        <taxon>Fungi</taxon>
        <taxon>Dikarya</taxon>
        <taxon>Basidiomycota</taxon>
        <taxon>Agaricomycotina</taxon>
        <taxon>Agaricomycetes</taxon>
        <taxon>Agaricomycetidae</taxon>
        <taxon>Agaricales</taxon>
        <taxon>Marasmiineae</taxon>
        <taxon>Mycenaceae</taxon>
        <taxon>Mycena</taxon>
    </lineage>
</organism>
<sequence length="502" mass="55096">MTQNSPVDKQRVGIFDRLLHRTNRKQMDPSVDALAELKALAGIINTSIATIEASMKENSSTYPSPRAVPFTPQSEAARNIPEVQLAGSNIVSAASQLISIVRPPPLTLIAYALQFHVSTALRIAIITHTAEILREAGMKGKHVKDIARPTNIDPAKLARVLRLLATNHVFIEVSPDVFASNRMSSMLDTGKSIEEIMAKPDRKYDGTIAFGALLEHFSDDAFSSSTSLPDVIVDPHDGLSNGPTTTAFNRAFKTDLPFFEWFDLPAQAPRMARFSIAMDGGTRMAVPDSILQGFHWKAYPEGSLIVDVGGGVGSQCLPLAKKFPQLSFVVQDRAPVIQEAVKFWSEVLPEHYKNGKVLLEVHDFFAPQPVRKVSVFLLRMIMHDWSDEYCIKILRSLRAVADESTKLLLVDNIVSYACSESLSKGIAGAERPPPPSPLLPNFGHAGIVAYYTDLTMLTLFNGQERTVLQLQTLMKESGWKLVEVYYGDPFAVGQAKAIGVPA</sequence>
<evidence type="ECO:0000256" key="1">
    <source>
        <dbReference type="ARBA" id="ARBA00022603"/>
    </source>
</evidence>
<dbReference type="EMBL" id="JARJCM010000107">
    <property type="protein sequence ID" value="KAJ7028950.1"/>
    <property type="molecule type" value="Genomic_DNA"/>
</dbReference>
<reference evidence="5" key="1">
    <citation type="submission" date="2023-03" db="EMBL/GenBank/DDBJ databases">
        <title>Massive genome expansion in bonnet fungi (Mycena s.s.) driven by repeated elements and novel gene families across ecological guilds.</title>
        <authorList>
            <consortium name="Lawrence Berkeley National Laboratory"/>
            <person name="Harder C.B."/>
            <person name="Miyauchi S."/>
            <person name="Viragh M."/>
            <person name="Kuo A."/>
            <person name="Thoen E."/>
            <person name="Andreopoulos B."/>
            <person name="Lu D."/>
            <person name="Skrede I."/>
            <person name="Drula E."/>
            <person name="Henrissat B."/>
            <person name="Morin E."/>
            <person name="Kohler A."/>
            <person name="Barry K."/>
            <person name="LaButti K."/>
            <person name="Morin E."/>
            <person name="Salamov A."/>
            <person name="Lipzen A."/>
            <person name="Mereny Z."/>
            <person name="Hegedus B."/>
            <person name="Baldrian P."/>
            <person name="Stursova M."/>
            <person name="Weitz H."/>
            <person name="Taylor A."/>
            <person name="Grigoriev I.V."/>
            <person name="Nagy L.G."/>
            <person name="Martin F."/>
            <person name="Kauserud H."/>
        </authorList>
    </citation>
    <scope>NUCLEOTIDE SEQUENCE</scope>
    <source>
        <strain evidence="5">CBHHK200</strain>
    </source>
</reference>
<dbReference type="InterPro" id="IPR016461">
    <property type="entry name" value="COMT-like"/>
</dbReference>
<evidence type="ECO:0000256" key="2">
    <source>
        <dbReference type="ARBA" id="ARBA00022679"/>
    </source>
</evidence>
<dbReference type="InterPro" id="IPR036390">
    <property type="entry name" value="WH_DNA-bd_sf"/>
</dbReference>
<gene>
    <name evidence="5" type="ORF">C8F04DRAFT_1237291</name>
</gene>
<evidence type="ECO:0000256" key="3">
    <source>
        <dbReference type="ARBA" id="ARBA00022691"/>
    </source>
</evidence>
<evidence type="ECO:0000259" key="4">
    <source>
        <dbReference type="Pfam" id="PF00891"/>
    </source>
</evidence>
<dbReference type="AlphaFoldDB" id="A0AAD6SK62"/>
<keyword evidence="2" id="KW-0808">Transferase</keyword>
<evidence type="ECO:0000313" key="6">
    <source>
        <dbReference type="Proteomes" id="UP001218188"/>
    </source>
</evidence>
<comment type="caution">
    <text evidence="5">The sequence shown here is derived from an EMBL/GenBank/DDBJ whole genome shotgun (WGS) entry which is preliminary data.</text>
</comment>